<dbReference type="HOGENOM" id="CLU_1901867_0_0_2"/>
<organism evidence="1 2">
    <name type="scientific">Halomicrobium mukohataei (strain ATCC 700874 / DSM 12286 / JCM 9738 / NCIMB 13541)</name>
    <name type="common">Haloarcula mukohataei</name>
    <dbReference type="NCBI Taxonomy" id="485914"/>
    <lineage>
        <taxon>Archaea</taxon>
        <taxon>Methanobacteriati</taxon>
        <taxon>Methanobacteriota</taxon>
        <taxon>Stenosarchaea group</taxon>
        <taxon>Halobacteria</taxon>
        <taxon>Halobacteriales</taxon>
        <taxon>Haloarculaceae</taxon>
        <taxon>Halomicrobium</taxon>
    </lineage>
</organism>
<dbReference type="KEGG" id="hmu:Hmuk_0493"/>
<dbReference type="GeneID" id="8409992"/>
<dbReference type="AlphaFoldDB" id="C7NYG6"/>
<dbReference type="OrthoDB" id="217154at2157"/>
<evidence type="ECO:0000313" key="2">
    <source>
        <dbReference type="Proteomes" id="UP000001746"/>
    </source>
</evidence>
<dbReference type="GO" id="GO:0006355">
    <property type="term" value="P:regulation of DNA-templated transcription"/>
    <property type="evidence" value="ECO:0007669"/>
    <property type="project" value="InterPro"/>
</dbReference>
<name>C7NYG6_HALMD</name>
<dbReference type="SUPFAM" id="SSF47598">
    <property type="entry name" value="Ribbon-helix-helix"/>
    <property type="match status" value="1"/>
</dbReference>
<dbReference type="STRING" id="485914.Hmuk_0493"/>
<proteinExistence type="predicted"/>
<dbReference type="CDD" id="cd22231">
    <property type="entry name" value="RHH_NikR_HicB-like"/>
    <property type="match status" value="1"/>
</dbReference>
<evidence type="ECO:0000313" key="1">
    <source>
        <dbReference type="EMBL" id="ACV46627.1"/>
    </source>
</evidence>
<keyword evidence="2" id="KW-1185">Reference proteome</keyword>
<sequence length="133" mass="14814">MQTAGGASVSFSADDDLVDAFDSWVEESQYGSRSEALRTLMAQTCDTEHDNTTPLAPPQDDRLGTAYKRLCEHASPEGYVRGSVALTLLASVLNIPKSEIRTQVLRKLHKRGYLRRQNNVYGDTSYQLMGWES</sequence>
<dbReference type="InterPro" id="IPR010985">
    <property type="entry name" value="Ribbon_hlx_hlx"/>
</dbReference>
<accession>C7NYG6</accession>
<dbReference type="eggNOG" id="arCOG09043">
    <property type="taxonomic scope" value="Archaea"/>
</dbReference>
<protein>
    <submittedName>
        <fullName evidence="1">Uncharacterized protein</fullName>
    </submittedName>
</protein>
<dbReference type="Proteomes" id="UP000001746">
    <property type="component" value="Chromosome"/>
</dbReference>
<dbReference type="Gene3D" id="1.10.1220.10">
    <property type="entry name" value="Met repressor-like"/>
    <property type="match status" value="1"/>
</dbReference>
<dbReference type="RefSeq" id="WP_012808020.1">
    <property type="nucleotide sequence ID" value="NC_013202.1"/>
</dbReference>
<reference evidence="1 2" key="1">
    <citation type="journal article" date="2009" name="Stand. Genomic Sci.">
        <title>Complete genome sequence of Halomicrobium mukohataei type strain (arg-2).</title>
        <authorList>
            <person name="Tindall B.J."/>
            <person name="Schneider S."/>
            <person name="Lapidus A."/>
            <person name="Copeland A."/>
            <person name="Glavina Del Rio T."/>
            <person name="Nolan M."/>
            <person name="Lucas S."/>
            <person name="Chen F."/>
            <person name="Tice H."/>
            <person name="Cheng J.F."/>
            <person name="Saunders E."/>
            <person name="Bruce D."/>
            <person name="Goodwin L."/>
            <person name="Pitluck S."/>
            <person name="Mikhailova N."/>
            <person name="Pati A."/>
            <person name="Ivanova N."/>
            <person name="Mavrommatis K."/>
            <person name="Chen A."/>
            <person name="Palaniappan K."/>
            <person name="Chain P."/>
            <person name="Land M."/>
            <person name="Hauser L."/>
            <person name="Chang Y.J."/>
            <person name="Jeffries C.D."/>
            <person name="Brettin T."/>
            <person name="Han C."/>
            <person name="Rohde M."/>
            <person name="Goker M."/>
            <person name="Bristow J."/>
            <person name="Eisen J.A."/>
            <person name="Markowitz V."/>
            <person name="Hugenholtz P."/>
            <person name="Klenk H.P."/>
            <person name="Kyrpides N.C."/>
            <person name="Detter J.C."/>
        </authorList>
    </citation>
    <scope>NUCLEOTIDE SEQUENCE [LARGE SCALE GENOMIC DNA]</scope>
    <source>
        <strain evidence="2">ATCC 700874 / DSM 12286 / JCM 9738 / NCIMB 13541</strain>
    </source>
</reference>
<dbReference type="InterPro" id="IPR013321">
    <property type="entry name" value="Arc_rbn_hlx_hlx"/>
</dbReference>
<dbReference type="EMBL" id="CP001688">
    <property type="protein sequence ID" value="ACV46627.1"/>
    <property type="molecule type" value="Genomic_DNA"/>
</dbReference>
<gene>
    <name evidence="1" type="ordered locus">Hmuk_0493</name>
</gene>